<accession>F4PHC9</accession>
<feature type="compositionally biased region" description="Low complexity" evidence="1">
    <location>
        <begin position="124"/>
        <end position="137"/>
    </location>
</feature>
<dbReference type="KEGG" id="dfa:DFA_03359"/>
<dbReference type="Proteomes" id="UP000007797">
    <property type="component" value="Unassembled WGS sequence"/>
</dbReference>
<keyword evidence="2" id="KW-0472">Membrane</keyword>
<dbReference type="RefSeq" id="XP_004362964.1">
    <property type="nucleotide sequence ID" value="XM_004362907.1"/>
</dbReference>
<name>F4PHC9_CACFS</name>
<feature type="transmembrane region" description="Helical" evidence="2">
    <location>
        <begin position="32"/>
        <end position="52"/>
    </location>
</feature>
<gene>
    <name evidence="3" type="ORF">DFA_03359</name>
</gene>
<reference evidence="4" key="1">
    <citation type="journal article" date="2011" name="Genome Res.">
        <title>Phylogeny-wide analysis of social amoeba genomes highlights ancient origins for complex intercellular communication.</title>
        <authorList>
            <person name="Heidel A.J."/>
            <person name="Lawal H.M."/>
            <person name="Felder M."/>
            <person name="Schilde C."/>
            <person name="Helps N.R."/>
            <person name="Tunggal B."/>
            <person name="Rivero F."/>
            <person name="John U."/>
            <person name="Schleicher M."/>
            <person name="Eichinger L."/>
            <person name="Platzer M."/>
            <person name="Noegel A.A."/>
            <person name="Schaap P."/>
            <person name="Gloeckner G."/>
        </authorList>
    </citation>
    <scope>NUCLEOTIDE SEQUENCE [LARGE SCALE GENOMIC DNA]</scope>
    <source>
        <strain evidence="4">SH3</strain>
    </source>
</reference>
<protein>
    <submittedName>
        <fullName evidence="3">Uncharacterized protein</fullName>
    </submittedName>
</protein>
<dbReference type="AlphaFoldDB" id="F4PHC9"/>
<proteinExistence type="predicted"/>
<keyword evidence="2" id="KW-1133">Transmembrane helix</keyword>
<dbReference type="GeneID" id="14877445"/>
<dbReference type="OrthoDB" id="2555959at2759"/>
<sequence>MSNSNNKNNSAGDKPKLTLWQRWKMVPPKTRIYISFGMLVLSSVGLSIELLLKDEDSPLRNTFNRKDTTYITIDYTKPKDQRVTKIRNGMVVQGNGTIEDSTPPPSRFSSFLDQKIKEKEQLELEQQQQQQQQQSSIDNKKEM</sequence>
<evidence type="ECO:0000313" key="4">
    <source>
        <dbReference type="Proteomes" id="UP000007797"/>
    </source>
</evidence>
<feature type="region of interest" description="Disordered" evidence="1">
    <location>
        <begin position="120"/>
        <end position="143"/>
    </location>
</feature>
<organism evidence="3 4">
    <name type="scientific">Cavenderia fasciculata</name>
    <name type="common">Slime mold</name>
    <name type="synonym">Dictyostelium fasciculatum</name>
    <dbReference type="NCBI Taxonomy" id="261658"/>
    <lineage>
        <taxon>Eukaryota</taxon>
        <taxon>Amoebozoa</taxon>
        <taxon>Evosea</taxon>
        <taxon>Eumycetozoa</taxon>
        <taxon>Dictyostelia</taxon>
        <taxon>Acytosteliales</taxon>
        <taxon>Cavenderiaceae</taxon>
        <taxon>Cavenderia</taxon>
    </lineage>
</organism>
<dbReference type="EMBL" id="GL883006">
    <property type="protein sequence ID" value="EGG25113.1"/>
    <property type="molecule type" value="Genomic_DNA"/>
</dbReference>
<evidence type="ECO:0000313" key="3">
    <source>
        <dbReference type="EMBL" id="EGG25113.1"/>
    </source>
</evidence>
<evidence type="ECO:0000256" key="2">
    <source>
        <dbReference type="SAM" id="Phobius"/>
    </source>
</evidence>
<keyword evidence="2" id="KW-0812">Transmembrane</keyword>
<evidence type="ECO:0000256" key="1">
    <source>
        <dbReference type="SAM" id="MobiDB-lite"/>
    </source>
</evidence>
<keyword evidence="4" id="KW-1185">Reference proteome</keyword>